<evidence type="ECO:0000313" key="2">
    <source>
        <dbReference type="Proteomes" id="UP000001600"/>
    </source>
</evidence>
<proteinExistence type="predicted"/>
<reference evidence="1 2" key="1">
    <citation type="journal article" date="2009" name="J. Bacteriol.">
        <title>Genome sequences of three Agrobacterium biovars help elucidate the evolution of multichromosome genomes in bacteria.</title>
        <authorList>
            <person name="Slater S.C."/>
            <person name="Goldman B.S."/>
            <person name="Goodner B."/>
            <person name="Setubal J.C."/>
            <person name="Farrand S.K."/>
            <person name="Nester E.W."/>
            <person name="Burr T.J."/>
            <person name="Banta L."/>
            <person name="Dickerman A.W."/>
            <person name="Paulsen I."/>
            <person name="Otten L."/>
            <person name="Suen G."/>
            <person name="Welch R."/>
            <person name="Almeida N.F."/>
            <person name="Arnold F."/>
            <person name="Burton O.T."/>
            <person name="Du Z."/>
            <person name="Ewing A."/>
            <person name="Godsy E."/>
            <person name="Heisel S."/>
            <person name="Houmiel K.L."/>
            <person name="Jhaveri J."/>
            <person name="Lu J."/>
            <person name="Miller N.M."/>
            <person name="Norton S."/>
            <person name="Chen Q."/>
            <person name="Phoolcharoen W."/>
            <person name="Ohlin V."/>
            <person name="Ondrusek D."/>
            <person name="Pride N."/>
            <person name="Stricklin S.L."/>
            <person name="Sun J."/>
            <person name="Wheeler C."/>
            <person name="Wilson L."/>
            <person name="Zhu H."/>
            <person name="Wood D.W."/>
        </authorList>
    </citation>
    <scope>NUCLEOTIDE SEQUENCE [LARGE SCALE GENOMIC DNA]</scope>
    <source>
        <strain evidence="2">K84 / ATCC BAA-868</strain>
    </source>
</reference>
<dbReference type="AlphaFoldDB" id="B9JNV3"/>
<dbReference type="HOGENOM" id="CLU_163367_0_0_5"/>
<dbReference type="Proteomes" id="UP000001600">
    <property type="component" value="Chromosome 2"/>
</dbReference>
<organism evidence="1 2">
    <name type="scientific">Rhizobium rhizogenes (strain K84 / ATCC BAA-868)</name>
    <name type="common">Agrobacterium radiobacter</name>
    <dbReference type="NCBI Taxonomy" id="311403"/>
    <lineage>
        <taxon>Bacteria</taxon>
        <taxon>Pseudomonadati</taxon>
        <taxon>Pseudomonadota</taxon>
        <taxon>Alphaproteobacteria</taxon>
        <taxon>Hyphomicrobiales</taxon>
        <taxon>Rhizobiaceae</taxon>
        <taxon>Rhizobium/Agrobacterium group</taxon>
        <taxon>Rhizobium</taxon>
    </lineage>
</organism>
<dbReference type="STRING" id="311403.Arad_7811"/>
<dbReference type="RefSeq" id="WP_012649559.1">
    <property type="nucleotide sequence ID" value="NC_011983.1"/>
</dbReference>
<evidence type="ECO:0000313" key="1">
    <source>
        <dbReference type="EMBL" id="ACM29234.1"/>
    </source>
</evidence>
<dbReference type="eggNOG" id="ENOG50319K8">
    <property type="taxonomic scope" value="Bacteria"/>
</dbReference>
<sequence>MSGGDGVEHARTGLSERGLWKLMLKLPAVRGRLQIVGRLHPSITNLFEAYEEASSALERMRKIGSTTPEMIAEYEIICAEIESEVIQICLESR</sequence>
<accession>B9JNV3</accession>
<name>B9JNV3_RHIR8</name>
<evidence type="ECO:0008006" key="3">
    <source>
        <dbReference type="Google" id="ProtNLM"/>
    </source>
</evidence>
<gene>
    <name evidence="1" type="ordered locus">Arad_7811</name>
</gene>
<dbReference type="EMBL" id="CP000629">
    <property type="protein sequence ID" value="ACM29234.1"/>
    <property type="molecule type" value="Genomic_DNA"/>
</dbReference>
<dbReference type="KEGG" id="ara:Arad_7811"/>
<protein>
    <recommendedName>
        <fullName evidence="3">Nodulation protein</fullName>
    </recommendedName>
</protein>